<evidence type="ECO:0000313" key="4">
    <source>
        <dbReference type="Proteomes" id="UP000477750"/>
    </source>
</evidence>
<dbReference type="Proteomes" id="UP000477750">
    <property type="component" value="Unassembled WGS sequence"/>
</dbReference>
<feature type="region of interest" description="Disordered" evidence="2">
    <location>
        <begin position="366"/>
        <end position="390"/>
    </location>
</feature>
<organism evidence="3 4">
    <name type="scientific">Glycomyces albidus</name>
    <dbReference type="NCBI Taxonomy" id="2656774"/>
    <lineage>
        <taxon>Bacteria</taxon>
        <taxon>Bacillati</taxon>
        <taxon>Actinomycetota</taxon>
        <taxon>Actinomycetes</taxon>
        <taxon>Glycomycetales</taxon>
        <taxon>Glycomycetaceae</taxon>
        <taxon>Glycomyces</taxon>
    </lineage>
</organism>
<dbReference type="InterPro" id="IPR050982">
    <property type="entry name" value="Auxin_biosynth/cation_transpt"/>
</dbReference>
<evidence type="ECO:0000256" key="2">
    <source>
        <dbReference type="SAM" id="MobiDB-lite"/>
    </source>
</evidence>
<dbReference type="SUPFAM" id="SSF51905">
    <property type="entry name" value="FAD/NAD(P)-binding domain"/>
    <property type="match status" value="2"/>
</dbReference>
<dbReference type="Pfam" id="PF13738">
    <property type="entry name" value="Pyr_redox_3"/>
    <property type="match status" value="1"/>
</dbReference>
<name>A0A6L5GB16_9ACTN</name>
<comment type="caution">
    <text evidence="3">The sequence shown here is derived from an EMBL/GenBank/DDBJ whole genome shotgun (WGS) entry which is preliminary data.</text>
</comment>
<reference evidence="3 4" key="1">
    <citation type="submission" date="2019-10" db="EMBL/GenBank/DDBJ databases">
        <title>Glycomyces albidus sp. nov., a novel actinomycete isolated from rhizosphere soil of wheat (Triticum aestivum L.).</title>
        <authorList>
            <person name="Qian L."/>
        </authorList>
    </citation>
    <scope>NUCLEOTIDE SEQUENCE [LARGE SCALE GENOMIC DNA]</scope>
    <source>
        <strain evidence="3 4">NEAU-7082</strain>
    </source>
</reference>
<dbReference type="GO" id="GO:0050660">
    <property type="term" value="F:flavin adenine dinucleotide binding"/>
    <property type="evidence" value="ECO:0007669"/>
    <property type="project" value="TreeGrafter"/>
</dbReference>
<dbReference type="InterPro" id="IPR036188">
    <property type="entry name" value="FAD/NAD-bd_sf"/>
</dbReference>
<dbReference type="GO" id="GO:0004497">
    <property type="term" value="F:monooxygenase activity"/>
    <property type="evidence" value="ECO:0007669"/>
    <property type="project" value="UniProtKB-KW"/>
</dbReference>
<dbReference type="PANTHER" id="PTHR43539:SF78">
    <property type="entry name" value="FLAVIN-CONTAINING MONOOXYGENASE"/>
    <property type="match status" value="1"/>
</dbReference>
<dbReference type="RefSeq" id="WP_153026053.1">
    <property type="nucleotide sequence ID" value="NZ_WIAO01000018.1"/>
</dbReference>
<gene>
    <name evidence="3" type="ORF">GFD30_15170</name>
</gene>
<sequence length="390" mass="41892">MDLIDTLVIGAGQSGLATAHALGQQEIAPVLLEAGDAPTGAWPNYYDSLTLFSPARYSALPGMPFPGEPDRYPHRDEVIAYLAAYAERLDADLRTGHRVQTLTHDDGIFTAHLADGRALHARTVVAATGGFTNPHRPALPGLDTFTGTVLHAADYRRPEPLTGQRVIVVGGGNSAIQIAVELAERARVTVTTRGRLRFAPQRPLGRDLHFWYTITGLDTAPIGRFLTHPPTVPVLDTGRYRRAITGGRPDHRPMFARLDGDRVHWSDGTTEQVDAIILATGYRPALDYLTGLNLLDQHGHPRHRSGIATSLPGLGFVGLEWQRSLSSASIRGVGRDAARIASSLAKVAGSPNPVFPQVVLDAAAKRKAGTKNDLPLTGLDLPDGPRESTS</sequence>
<dbReference type="PANTHER" id="PTHR43539">
    <property type="entry name" value="FLAVIN-BINDING MONOOXYGENASE-LIKE PROTEIN (AFU_ORTHOLOGUE AFUA_4G09220)"/>
    <property type="match status" value="1"/>
</dbReference>
<proteinExistence type="predicted"/>
<keyword evidence="4" id="KW-1185">Reference proteome</keyword>
<dbReference type="PRINTS" id="PR00368">
    <property type="entry name" value="FADPNR"/>
</dbReference>
<keyword evidence="3" id="KW-0503">Monooxygenase</keyword>
<keyword evidence="1" id="KW-0560">Oxidoreductase</keyword>
<dbReference type="Gene3D" id="3.50.50.60">
    <property type="entry name" value="FAD/NAD(P)-binding domain"/>
    <property type="match status" value="1"/>
</dbReference>
<feature type="compositionally biased region" description="Low complexity" evidence="2">
    <location>
        <begin position="373"/>
        <end position="382"/>
    </location>
</feature>
<protein>
    <submittedName>
        <fullName evidence="3">SidA/IucD/PvdA family monooxygenase</fullName>
    </submittedName>
</protein>
<dbReference type="EMBL" id="WIAO01000018">
    <property type="protein sequence ID" value="MQM26902.1"/>
    <property type="molecule type" value="Genomic_DNA"/>
</dbReference>
<dbReference type="AlphaFoldDB" id="A0A6L5GB16"/>
<accession>A0A6L5GB16</accession>
<evidence type="ECO:0000313" key="3">
    <source>
        <dbReference type="EMBL" id="MQM26902.1"/>
    </source>
</evidence>
<evidence type="ECO:0000256" key="1">
    <source>
        <dbReference type="ARBA" id="ARBA00023002"/>
    </source>
</evidence>
<dbReference type="PRINTS" id="PR00469">
    <property type="entry name" value="PNDRDTASEII"/>
</dbReference>